<dbReference type="RefSeq" id="XP_007295530.1">
    <property type="nucleotide sequence ID" value="XM_007295468.1"/>
</dbReference>
<keyword evidence="2" id="KW-1133">Transmembrane helix</keyword>
<protein>
    <submittedName>
        <fullName evidence="3">Uncharacterized protein</fullName>
    </submittedName>
</protein>
<feature type="region of interest" description="Disordered" evidence="1">
    <location>
        <begin position="146"/>
        <end position="173"/>
    </location>
</feature>
<keyword evidence="4" id="KW-1185">Reference proteome</keyword>
<sequence>MSSSMQASTPAAVNPADPRLGGGPNDYEMAERRQDRAEDEGNNDGSAGGGGAGQGDGTADDGPANDPAPQPLMQYMDWSAQDPLWFRVYRVLFWPHIKIYFYLKPHLARLTESVSACGDFAIGLFCFITWAFLASASFLFASWTPPDREDEPSSLSESASAFSSATAASSTSL</sequence>
<dbReference type="InParanoid" id="K1WNA7"/>
<dbReference type="AlphaFoldDB" id="K1WNA7"/>
<dbReference type="HOGENOM" id="CLU_1547934_0_0_1"/>
<proteinExistence type="predicted"/>
<reference evidence="3 4" key="1">
    <citation type="journal article" date="2012" name="BMC Genomics">
        <title>Sequencing the genome of Marssonina brunnea reveals fungus-poplar co-evolution.</title>
        <authorList>
            <person name="Zhu S."/>
            <person name="Cao Y.-Z."/>
            <person name="Jiang C."/>
            <person name="Tan B.-Y."/>
            <person name="Wang Z."/>
            <person name="Feng S."/>
            <person name="Zhang L."/>
            <person name="Su X.-H."/>
            <person name="Brejova B."/>
            <person name="Vinar T."/>
            <person name="Xu M."/>
            <person name="Wang M.-X."/>
            <person name="Zhang S.-G."/>
            <person name="Huang M.-R."/>
            <person name="Wu R."/>
            <person name="Zhou Y."/>
        </authorList>
    </citation>
    <scope>NUCLEOTIDE SEQUENCE [LARGE SCALE GENOMIC DNA]</scope>
    <source>
        <strain evidence="3 4">MB_m1</strain>
    </source>
</reference>
<feature type="transmembrane region" description="Helical" evidence="2">
    <location>
        <begin position="120"/>
        <end position="141"/>
    </location>
</feature>
<dbReference type="OrthoDB" id="10472810at2759"/>
<dbReference type="KEGG" id="mbe:MBM_07641"/>
<dbReference type="GeneID" id="18763576"/>
<feature type="region of interest" description="Disordered" evidence="1">
    <location>
        <begin position="1"/>
        <end position="71"/>
    </location>
</feature>
<dbReference type="EMBL" id="JH921446">
    <property type="protein sequence ID" value="EKD14411.1"/>
    <property type="molecule type" value="Genomic_DNA"/>
</dbReference>
<keyword evidence="2" id="KW-0472">Membrane</keyword>
<evidence type="ECO:0000313" key="4">
    <source>
        <dbReference type="Proteomes" id="UP000006753"/>
    </source>
</evidence>
<feature type="compositionally biased region" description="Polar residues" evidence="1">
    <location>
        <begin position="1"/>
        <end position="11"/>
    </location>
</feature>
<evidence type="ECO:0000313" key="3">
    <source>
        <dbReference type="EMBL" id="EKD14411.1"/>
    </source>
</evidence>
<feature type="compositionally biased region" description="Gly residues" evidence="1">
    <location>
        <begin position="46"/>
        <end position="56"/>
    </location>
</feature>
<evidence type="ECO:0000256" key="2">
    <source>
        <dbReference type="SAM" id="Phobius"/>
    </source>
</evidence>
<gene>
    <name evidence="3" type="ORF">MBM_07641</name>
</gene>
<feature type="compositionally biased region" description="Low complexity" evidence="1">
    <location>
        <begin position="153"/>
        <end position="173"/>
    </location>
</feature>
<name>K1WNA7_MARBU</name>
<dbReference type="Proteomes" id="UP000006753">
    <property type="component" value="Unassembled WGS sequence"/>
</dbReference>
<evidence type="ECO:0000256" key="1">
    <source>
        <dbReference type="SAM" id="MobiDB-lite"/>
    </source>
</evidence>
<keyword evidence="2" id="KW-0812">Transmembrane</keyword>
<accession>K1WNA7</accession>
<organism evidence="3 4">
    <name type="scientific">Marssonina brunnea f. sp. multigermtubi (strain MB_m1)</name>
    <name type="common">Marssonina leaf spot fungus</name>
    <dbReference type="NCBI Taxonomy" id="1072389"/>
    <lineage>
        <taxon>Eukaryota</taxon>
        <taxon>Fungi</taxon>
        <taxon>Dikarya</taxon>
        <taxon>Ascomycota</taxon>
        <taxon>Pezizomycotina</taxon>
        <taxon>Leotiomycetes</taxon>
        <taxon>Helotiales</taxon>
        <taxon>Drepanopezizaceae</taxon>
        <taxon>Drepanopeziza</taxon>
    </lineage>
</organism>